<evidence type="ECO:0000256" key="3">
    <source>
        <dbReference type="ARBA" id="ARBA00022448"/>
    </source>
</evidence>
<keyword evidence="15" id="KW-1185">Reference proteome</keyword>
<keyword evidence="3" id="KW-0813">Transport</keyword>
<evidence type="ECO:0000256" key="8">
    <source>
        <dbReference type="ARBA" id="ARBA00023010"/>
    </source>
</evidence>
<evidence type="ECO:0000256" key="7">
    <source>
        <dbReference type="ARBA" id="ARBA00022989"/>
    </source>
</evidence>
<organism evidence="14 15">
    <name type="scientific">Meripilus lineatus</name>
    <dbReference type="NCBI Taxonomy" id="2056292"/>
    <lineage>
        <taxon>Eukaryota</taxon>
        <taxon>Fungi</taxon>
        <taxon>Dikarya</taxon>
        <taxon>Basidiomycota</taxon>
        <taxon>Agaricomycotina</taxon>
        <taxon>Agaricomycetes</taxon>
        <taxon>Polyporales</taxon>
        <taxon>Meripilaceae</taxon>
        <taxon>Meripilus</taxon>
    </lineage>
</organism>
<evidence type="ECO:0000256" key="10">
    <source>
        <dbReference type="ARBA" id="ARBA00023136"/>
    </source>
</evidence>
<dbReference type="GO" id="GO:0005741">
    <property type="term" value="C:mitochondrial outer membrane"/>
    <property type="evidence" value="ECO:0007669"/>
    <property type="project" value="UniProtKB-SubCell"/>
</dbReference>
<keyword evidence="7 13" id="KW-1133">Transmembrane helix</keyword>
<reference evidence="14" key="1">
    <citation type="submission" date="2022-07" db="EMBL/GenBank/DDBJ databases">
        <title>Genome Sequence of Physisporinus lineatus.</title>
        <authorList>
            <person name="Buettner E."/>
        </authorList>
    </citation>
    <scope>NUCLEOTIDE SEQUENCE</scope>
    <source>
        <strain evidence="14">VT162</strain>
    </source>
</reference>
<feature type="compositionally biased region" description="Basic and acidic residues" evidence="12">
    <location>
        <begin position="1"/>
        <end position="12"/>
    </location>
</feature>
<keyword evidence="11" id="KW-0675">Receptor</keyword>
<keyword evidence="8" id="KW-0811">Translocation</keyword>
<dbReference type="CDD" id="cd22884">
    <property type="entry name" value="TOM22"/>
    <property type="match status" value="1"/>
</dbReference>
<dbReference type="Pfam" id="PF04281">
    <property type="entry name" value="Tom22"/>
    <property type="match status" value="1"/>
</dbReference>
<feature type="region of interest" description="Disordered" evidence="12">
    <location>
        <begin position="1"/>
        <end position="34"/>
    </location>
</feature>
<dbReference type="PANTHER" id="PTHR12504">
    <property type="entry name" value="MITOCHONDRIAL IMPORT RECEPTOR SUBUNIT TOM22"/>
    <property type="match status" value="1"/>
</dbReference>
<protein>
    <recommendedName>
        <fullName evidence="16">Mitochondrial import receptor subunit TOM22</fullName>
    </recommendedName>
</protein>
<feature type="region of interest" description="Disordered" evidence="12">
    <location>
        <begin position="161"/>
        <end position="188"/>
    </location>
</feature>
<evidence type="ECO:0000313" key="14">
    <source>
        <dbReference type="EMBL" id="KAJ3475189.1"/>
    </source>
</evidence>
<dbReference type="AlphaFoldDB" id="A0AAD5YCU0"/>
<evidence type="ECO:0000256" key="9">
    <source>
        <dbReference type="ARBA" id="ARBA00023128"/>
    </source>
</evidence>
<comment type="similarity">
    <text evidence="2">Belongs to the Tom22 family.</text>
</comment>
<dbReference type="EMBL" id="JANAWD010000899">
    <property type="protein sequence ID" value="KAJ3475189.1"/>
    <property type="molecule type" value="Genomic_DNA"/>
</dbReference>
<keyword evidence="9" id="KW-0496">Mitochondrion</keyword>
<feature type="compositionally biased region" description="Low complexity" evidence="12">
    <location>
        <begin position="20"/>
        <end position="34"/>
    </location>
</feature>
<evidence type="ECO:0000256" key="4">
    <source>
        <dbReference type="ARBA" id="ARBA00022692"/>
    </source>
</evidence>
<name>A0AAD5YCU0_9APHY</name>
<dbReference type="InterPro" id="IPR005683">
    <property type="entry name" value="Tom22"/>
</dbReference>
<proteinExistence type="inferred from homology"/>
<keyword evidence="6" id="KW-0653">Protein transport</keyword>
<feature type="transmembrane region" description="Helical" evidence="13">
    <location>
        <begin position="86"/>
        <end position="105"/>
    </location>
</feature>
<evidence type="ECO:0008006" key="16">
    <source>
        <dbReference type="Google" id="ProtNLM"/>
    </source>
</evidence>
<evidence type="ECO:0000256" key="5">
    <source>
        <dbReference type="ARBA" id="ARBA00022787"/>
    </source>
</evidence>
<comment type="caution">
    <text evidence="14">The sequence shown here is derived from an EMBL/GenBank/DDBJ whole genome shotgun (WGS) entry which is preliminary data.</text>
</comment>
<keyword evidence="4 13" id="KW-0812">Transmembrane</keyword>
<gene>
    <name evidence="14" type="ORF">NLI96_g11999</name>
</gene>
<dbReference type="PANTHER" id="PTHR12504:SF0">
    <property type="entry name" value="MITOCHONDRIAL IMPORT RECEPTOR SUBUNIT TOM22 HOMOLOG"/>
    <property type="match status" value="1"/>
</dbReference>
<dbReference type="Proteomes" id="UP001212997">
    <property type="component" value="Unassembled WGS sequence"/>
</dbReference>
<evidence type="ECO:0000256" key="12">
    <source>
        <dbReference type="SAM" id="MobiDB-lite"/>
    </source>
</evidence>
<evidence type="ECO:0000256" key="2">
    <source>
        <dbReference type="ARBA" id="ARBA00009874"/>
    </source>
</evidence>
<evidence type="ECO:0000256" key="11">
    <source>
        <dbReference type="ARBA" id="ARBA00023170"/>
    </source>
</evidence>
<evidence type="ECO:0000256" key="6">
    <source>
        <dbReference type="ARBA" id="ARBA00022927"/>
    </source>
</evidence>
<keyword evidence="5" id="KW-1000">Mitochondrion outer membrane</keyword>
<evidence type="ECO:0000256" key="13">
    <source>
        <dbReference type="SAM" id="Phobius"/>
    </source>
</evidence>
<accession>A0AAD5YCU0</accession>
<evidence type="ECO:0000256" key="1">
    <source>
        <dbReference type="ARBA" id="ARBA00004572"/>
    </source>
</evidence>
<keyword evidence="10 13" id="KW-0472">Membrane</keyword>
<comment type="subcellular location">
    <subcellularLocation>
        <location evidence="1">Mitochondrion outer membrane</location>
        <topology evidence="1">Single-pass membrane protein</topology>
    </subcellularLocation>
</comment>
<sequence>MVKVTIVEEKDPQAANSPYASTASSRTSSSVSLSSVGSDLDAEESLYQRLTALIDIVPPTTRQKISSRVSKSASVLKTTSKVLGNLIWVVTTSALLVGLPLALSLEDEAKIVAQEKEMLAQQQGAQQVRLSPPHVLPFPGYPIQYILHIFLTHPCRPPTSQMLSPSMYPAAPGSGSSQQQKGVVPPGF</sequence>
<evidence type="ECO:0000313" key="15">
    <source>
        <dbReference type="Proteomes" id="UP001212997"/>
    </source>
</evidence>
<dbReference type="GO" id="GO:0006886">
    <property type="term" value="P:intracellular protein transport"/>
    <property type="evidence" value="ECO:0007669"/>
    <property type="project" value="InterPro"/>
</dbReference>